<name>A0A517RBU9_9PLAN</name>
<dbReference type="AlphaFoldDB" id="A0A517RBU9"/>
<evidence type="ECO:0000313" key="3">
    <source>
        <dbReference type="Proteomes" id="UP000317171"/>
    </source>
</evidence>
<feature type="signal peptide" evidence="1">
    <location>
        <begin position="1"/>
        <end position="22"/>
    </location>
</feature>
<organism evidence="2 3">
    <name type="scientific">Gimesia alba</name>
    <dbReference type="NCBI Taxonomy" id="2527973"/>
    <lineage>
        <taxon>Bacteria</taxon>
        <taxon>Pseudomonadati</taxon>
        <taxon>Planctomycetota</taxon>
        <taxon>Planctomycetia</taxon>
        <taxon>Planctomycetales</taxon>
        <taxon>Planctomycetaceae</taxon>
        <taxon>Gimesia</taxon>
    </lineage>
</organism>
<accession>A0A517RBU9</accession>
<dbReference type="RefSeq" id="WP_145212818.1">
    <property type="nucleotide sequence ID" value="NZ_CP036269.1"/>
</dbReference>
<evidence type="ECO:0000256" key="1">
    <source>
        <dbReference type="SAM" id="SignalP"/>
    </source>
</evidence>
<dbReference type="OrthoDB" id="269260at2"/>
<sequence length="148" mass="16526" precursor="true">MYRVFVLILIGSLALPAVPVSGCECSQQQSSQTNACCCSKAGSNQTKKQKSCCCQASQKREKQDTQDKMQCQKQNCHCNQTFQQPATTISVKSTELARQLRENFESVDLTAELCFSARPASTRSYELRPPVHAYDAGEFCAHFCLWLI</sequence>
<reference evidence="2 3" key="1">
    <citation type="submission" date="2019-02" db="EMBL/GenBank/DDBJ databases">
        <title>Deep-cultivation of Planctomycetes and their phenomic and genomic characterization uncovers novel biology.</title>
        <authorList>
            <person name="Wiegand S."/>
            <person name="Jogler M."/>
            <person name="Boedeker C."/>
            <person name="Pinto D."/>
            <person name="Vollmers J."/>
            <person name="Rivas-Marin E."/>
            <person name="Kohn T."/>
            <person name="Peeters S.H."/>
            <person name="Heuer A."/>
            <person name="Rast P."/>
            <person name="Oberbeckmann S."/>
            <person name="Bunk B."/>
            <person name="Jeske O."/>
            <person name="Meyerdierks A."/>
            <person name="Storesund J.E."/>
            <person name="Kallscheuer N."/>
            <person name="Luecker S."/>
            <person name="Lage O.M."/>
            <person name="Pohl T."/>
            <person name="Merkel B.J."/>
            <person name="Hornburger P."/>
            <person name="Mueller R.-W."/>
            <person name="Bruemmer F."/>
            <person name="Labrenz M."/>
            <person name="Spormann A.M."/>
            <person name="Op den Camp H."/>
            <person name="Overmann J."/>
            <person name="Amann R."/>
            <person name="Jetten M.S.M."/>
            <person name="Mascher T."/>
            <person name="Medema M.H."/>
            <person name="Devos D.P."/>
            <person name="Kaster A.-K."/>
            <person name="Ovreas L."/>
            <person name="Rohde M."/>
            <person name="Galperin M.Y."/>
            <person name="Jogler C."/>
        </authorList>
    </citation>
    <scope>NUCLEOTIDE SEQUENCE [LARGE SCALE GENOMIC DNA]</scope>
    <source>
        <strain evidence="2 3">Pan241w</strain>
    </source>
</reference>
<evidence type="ECO:0000313" key="2">
    <source>
        <dbReference type="EMBL" id="QDT41361.1"/>
    </source>
</evidence>
<dbReference type="EMBL" id="CP036269">
    <property type="protein sequence ID" value="QDT41361.1"/>
    <property type="molecule type" value="Genomic_DNA"/>
</dbReference>
<protein>
    <submittedName>
        <fullName evidence="2">Uncharacterized protein</fullName>
    </submittedName>
</protein>
<proteinExistence type="predicted"/>
<dbReference type="KEGG" id="gaz:Pan241w_14210"/>
<gene>
    <name evidence="2" type="ORF">Pan241w_14210</name>
</gene>
<keyword evidence="3" id="KW-1185">Reference proteome</keyword>
<keyword evidence="1" id="KW-0732">Signal</keyword>
<feature type="chain" id="PRO_5022013392" evidence="1">
    <location>
        <begin position="23"/>
        <end position="148"/>
    </location>
</feature>
<dbReference type="Proteomes" id="UP000317171">
    <property type="component" value="Chromosome"/>
</dbReference>